<reference evidence="1 2" key="1">
    <citation type="submission" date="2023-09" db="EMBL/GenBank/DDBJ databases">
        <title>Nesidiocoris tenuis whole genome shotgun sequence.</title>
        <authorList>
            <person name="Shibata T."/>
            <person name="Shimoda M."/>
            <person name="Kobayashi T."/>
            <person name="Uehara T."/>
        </authorList>
    </citation>
    <scope>NUCLEOTIDE SEQUENCE [LARGE SCALE GENOMIC DNA]</scope>
    <source>
        <strain evidence="1 2">Japan</strain>
    </source>
</reference>
<name>A0ABN7ASF8_9HEMI</name>
<dbReference type="Proteomes" id="UP001307889">
    <property type="component" value="Chromosome 5"/>
</dbReference>
<dbReference type="EMBL" id="AP028913">
    <property type="protein sequence ID" value="BES94229.1"/>
    <property type="molecule type" value="Genomic_DNA"/>
</dbReference>
<evidence type="ECO:0000313" key="2">
    <source>
        <dbReference type="Proteomes" id="UP001307889"/>
    </source>
</evidence>
<accession>A0ABN7ASF8</accession>
<organism evidence="1 2">
    <name type="scientific">Nesidiocoris tenuis</name>
    <dbReference type="NCBI Taxonomy" id="355587"/>
    <lineage>
        <taxon>Eukaryota</taxon>
        <taxon>Metazoa</taxon>
        <taxon>Ecdysozoa</taxon>
        <taxon>Arthropoda</taxon>
        <taxon>Hexapoda</taxon>
        <taxon>Insecta</taxon>
        <taxon>Pterygota</taxon>
        <taxon>Neoptera</taxon>
        <taxon>Paraneoptera</taxon>
        <taxon>Hemiptera</taxon>
        <taxon>Heteroptera</taxon>
        <taxon>Panheteroptera</taxon>
        <taxon>Cimicomorpha</taxon>
        <taxon>Miridae</taxon>
        <taxon>Dicyphina</taxon>
        <taxon>Nesidiocoris</taxon>
    </lineage>
</organism>
<proteinExistence type="predicted"/>
<sequence length="119" mass="13296">MEVGLDEIQPSGNEREETEVGFVGIGSNGCDYLGWEFLVAGRELTPGLCSFPPGDATGFLKSFSPSPMAERRMHIQCCLFPLASRLPPSPRSSLPIWPDLRPDLYCCHLPRNTYTWHLQ</sequence>
<evidence type="ECO:0000313" key="1">
    <source>
        <dbReference type="EMBL" id="BES94229.1"/>
    </source>
</evidence>
<gene>
    <name evidence="1" type="ORF">NTJ_07038</name>
</gene>
<protein>
    <submittedName>
        <fullName evidence="1">Uncharacterized protein</fullName>
    </submittedName>
</protein>
<keyword evidence="2" id="KW-1185">Reference proteome</keyword>